<dbReference type="AlphaFoldDB" id="A0A1B0GNU1"/>
<dbReference type="EnsemblMetazoa" id="PPAI005077-RA">
    <property type="protein sequence ID" value="PPAI005077-PA"/>
    <property type="gene ID" value="PPAI005077"/>
</dbReference>
<dbReference type="VEuPathDB" id="VectorBase:PPAPM1_000412"/>
<dbReference type="EMBL" id="AJVK01013587">
    <property type="status" value="NOT_ANNOTATED_CDS"/>
    <property type="molecule type" value="Genomic_DNA"/>
</dbReference>
<evidence type="ECO:0000313" key="1">
    <source>
        <dbReference type="EnsemblMetazoa" id="PPAI005077-PA"/>
    </source>
</evidence>
<sequence>MSFFIWITIVATLLIVIWFILYAHRVHTAKRRAQTLPPGTRVVRANNNTVIYTIPTTQQLATTYPSIGQTYNTQGTTQNGTTLPPAY</sequence>
<keyword evidence="2" id="KW-1185">Reference proteome</keyword>
<dbReference type="VEuPathDB" id="VectorBase:PPAI005077"/>
<reference evidence="1" key="1">
    <citation type="submission" date="2022-08" db="UniProtKB">
        <authorList>
            <consortium name="EnsemblMetazoa"/>
        </authorList>
    </citation>
    <scope>IDENTIFICATION</scope>
    <source>
        <strain evidence="1">Israel</strain>
    </source>
</reference>
<proteinExistence type="predicted"/>
<protein>
    <submittedName>
        <fullName evidence="1">Uncharacterized protein</fullName>
    </submittedName>
</protein>
<organism evidence="1 2">
    <name type="scientific">Phlebotomus papatasi</name>
    <name type="common">Sandfly</name>
    <dbReference type="NCBI Taxonomy" id="29031"/>
    <lineage>
        <taxon>Eukaryota</taxon>
        <taxon>Metazoa</taxon>
        <taxon>Ecdysozoa</taxon>
        <taxon>Arthropoda</taxon>
        <taxon>Hexapoda</taxon>
        <taxon>Insecta</taxon>
        <taxon>Pterygota</taxon>
        <taxon>Neoptera</taxon>
        <taxon>Endopterygota</taxon>
        <taxon>Diptera</taxon>
        <taxon>Nematocera</taxon>
        <taxon>Psychodoidea</taxon>
        <taxon>Psychodidae</taxon>
        <taxon>Phlebotomus</taxon>
        <taxon>Phlebotomus</taxon>
    </lineage>
</organism>
<accession>A0A1B0GNU1</accession>
<name>A0A1B0GNU1_PHLPP</name>
<evidence type="ECO:0000313" key="2">
    <source>
        <dbReference type="Proteomes" id="UP000092462"/>
    </source>
</evidence>
<dbReference type="Proteomes" id="UP000092462">
    <property type="component" value="Unassembled WGS sequence"/>
</dbReference>